<dbReference type="Gene3D" id="3.80.10.10">
    <property type="entry name" value="Ribonuclease Inhibitor"/>
    <property type="match status" value="1"/>
</dbReference>
<evidence type="ECO:0000313" key="3">
    <source>
        <dbReference type="Proteomes" id="UP000265160"/>
    </source>
</evidence>
<reference evidence="2 3" key="1">
    <citation type="journal article" date="2014" name="Nature">
        <title>The genomic substrate for adaptive radiation in African cichlid fish.</title>
        <authorList>
            <person name="Brawand D."/>
            <person name="Wagner C.E."/>
            <person name="Li Y.I."/>
            <person name="Malinsky M."/>
            <person name="Keller I."/>
            <person name="Fan S."/>
            <person name="Simakov O."/>
            <person name="Ng A.Y."/>
            <person name="Lim Z.W."/>
            <person name="Bezault E."/>
            <person name="Turner-Maier J."/>
            <person name="Johnson J."/>
            <person name="Alcazar R."/>
            <person name="Noh H.J."/>
            <person name="Russell P."/>
            <person name="Aken B."/>
            <person name="Alfoldi J."/>
            <person name="Amemiya C."/>
            <person name="Azzouzi N."/>
            <person name="Baroiller J.F."/>
            <person name="Barloy-Hubler F."/>
            <person name="Berlin A."/>
            <person name="Bloomquist R."/>
            <person name="Carleton K.L."/>
            <person name="Conte M.A."/>
            <person name="D'Cotta H."/>
            <person name="Eshel O."/>
            <person name="Gaffney L."/>
            <person name="Galibert F."/>
            <person name="Gante H.F."/>
            <person name="Gnerre S."/>
            <person name="Greuter L."/>
            <person name="Guyon R."/>
            <person name="Haddad N.S."/>
            <person name="Haerty W."/>
            <person name="Harris R.M."/>
            <person name="Hofmann H.A."/>
            <person name="Hourlier T."/>
            <person name="Hulata G."/>
            <person name="Jaffe D.B."/>
            <person name="Lara M."/>
            <person name="Lee A.P."/>
            <person name="MacCallum I."/>
            <person name="Mwaiko S."/>
            <person name="Nikaido M."/>
            <person name="Nishihara H."/>
            <person name="Ozouf-Costaz C."/>
            <person name="Penman D.J."/>
            <person name="Przybylski D."/>
            <person name="Rakotomanga M."/>
            <person name="Renn S.C.P."/>
            <person name="Ribeiro F.J."/>
            <person name="Ron M."/>
            <person name="Salzburger W."/>
            <person name="Sanchez-Pulido L."/>
            <person name="Santos M.E."/>
            <person name="Searle S."/>
            <person name="Sharpe T."/>
            <person name="Swofford R."/>
            <person name="Tan F.J."/>
            <person name="Williams L."/>
            <person name="Young S."/>
            <person name="Yin S."/>
            <person name="Okada N."/>
            <person name="Kocher T.D."/>
            <person name="Miska E.A."/>
            <person name="Lander E.S."/>
            <person name="Venkatesh B."/>
            <person name="Fernald R.D."/>
            <person name="Meyer A."/>
            <person name="Ponting C.P."/>
            <person name="Streelman J.T."/>
            <person name="Lindblad-Toh K."/>
            <person name="Seehausen O."/>
            <person name="Di Palma F."/>
        </authorList>
    </citation>
    <scope>NUCLEOTIDE SEQUENCE</scope>
</reference>
<reference evidence="2" key="2">
    <citation type="submission" date="2025-08" db="UniProtKB">
        <authorList>
            <consortium name="Ensembl"/>
        </authorList>
    </citation>
    <scope>IDENTIFICATION</scope>
</reference>
<proteinExistence type="predicted"/>
<sequence>MPLFRALAERGGAKARPGRRRQRTGDCWRTDEDGPVLSLRQLSLLSLADNMKKVWVKDYTDNYLDQYSFRYIMGPFNLLTSELVEELTCLLCSRKKLSRAALHLLLPSALTLLHAARLERNHRFEDLDLSGAQQLPSKVISETLHGLPALRSLSLTGMSCDKHVIRTIAHRCRLLRHLDVSHCHLLSPGALLPLGGGSSSFPATLAPLPLSSLLALDIGFGVQEEEPVAAAAYLLLSLPSLERVAMEGVAKLEQVWQERRDKEGKDNLRMRREKTAVDRENEDEEEEGISWEEYRSGSEEDTSRDEGPPCSQRQSGQKRTHRSQSDFALKLKDVKGLTFDSLDSLGRLCPGICSMSVSVDSNENTRGGSKVSVLAAGLKAWSGQMQRLSVQFPGNLDNLLPSLLVAGSSLISLTLEGVKTNSYTRLLPVIRACPRLRDLLISAEPSPSFLQIEHEEDQQDNGDLPRLPNLCSLTLRLWQSIKDLSSSSLSLPEKLSLVSLPCPLDYTLQSVLRTENYEPRASAESTGSPLVPLGRVRHVDLQRTDVTIRTVKSLLQQSKRLKYMDVSCCWQISCSEWLACKKCSNVQIVWA</sequence>
<dbReference type="GeneTree" id="ENSGT00610000087464"/>
<name>A0A3P9C5M2_9CICH</name>
<dbReference type="SUPFAM" id="SSF52047">
    <property type="entry name" value="RNI-like"/>
    <property type="match status" value="2"/>
</dbReference>
<reference evidence="2" key="3">
    <citation type="submission" date="2025-09" db="UniProtKB">
        <authorList>
            <consortium name="Ensembl"/>
        </authorList>
    </citation>
    <scope>IDENTIFICATION</scope>
</reference>
<dbReference type="AlphaFoldDB" id="A0A3P9C5M2"/>
<keyword evidence="3" id="KW-1185">Reference proteome</keyword>
<dbReference type="Proteomes" id="UP000265160">
    <property type="component" value="LG12"/>
</dbReference>
<protein>
    <submittedName>
        <fullName evidence="2">Si:ch211-214j8.12</fullName>
    </submittedName>
</protein>
<evidence type="ECO:0000313" key="2">
    <source>
        <dbReference type="Ensembl" id="ENSMZEP00005017196.1"/>
    </source>
</evidence>
<organism evidence="2 3">
    <name type="scientific">Maylandia zebra</name>
    <name type="common">zebra mbuna</name>
    <dbReference type="NCBI Taxonomy" id="106582"/>
    <lineage>
        <taxon>Eukaryota</taxon>
        <taxon>Metazoa</taxon>
        <taxon>Chordata</taxon>
        <taxon>Craniata</taxon>
        <taxon>Vertebrata</taxon>
        <taxon>Euteleostomi</taxon>
        <taxon>Actinopterygii</taxon>
        <taxon>Neopterygii</taxon>
        <taxon>Teleostei</taxon>
        <taxon>Neoteleostei</taxon>
        <taxon>Acanthomorphata</taxon>
        <taxon>Ovalentaria</taxon>
        <taxon>Cichlomorphae</taxon>
        <taxon>Cichliformes</taxon>
        <taxon>Cichlidae</taxon>
        <taxon>African cichlids</taxon>
        <taxon>Pseudocrenilabrinae</taxon>
        <taxon>Haplochromini</taxon>
        <taxon>Maylandia</taxon>
        <taxon>Maylandia zebra complex</taxon>
    </lineage>
</organism>
<feature type="region of interest" description="Disordered" evidence="1">
    <location>
        <begin position="267"/>
        <end position="324"/>
    </location>
</feature>
<evidence type="ECO:0000256" key="1">
    <source>
        <dbReference type="SAM" id="MobiDB-lite"/>
    </source>
</evidence>
<feature type="compositionally biased region" description="Acidic residues" evidence="1">
    <location>
        <begin position="280"/>
        <end position="290"/>
    </location>
</feature>
<dbReference type="STRING" id="106582.ENSMZEP00005017196"/>
<accession>A0A3P9C5M2</accession>
<feature type="compositionally biased region" description="Basic and acidic residues" evidence="1">
    <location>
        <begin position="267"/>
        <end position="279"/>
    </location>
</feature>
<dbReference type="InterPro" id="IPR032675">
    <property type="entry name" value="LRR_dom_sf"/>
</dbReference>
<dbReference type="Ensembl" id="ENSMZET00005017742.1">
    <property type="protein sequence ID" value="ENSMZEP00005017196.1"/>
    <property type="gene ID" value="ENSMZEG00005012917.1"/>
</dbReference>